<dbReference type="AlphaFoldDB" id="X1CPM2"/>
<accession>X1CPM2</accession>
<evidence type="ECO:0000313" key="1">
    <source>
        <dbReference type="EMBL" id="GAH10361.1"/>
    </source>
</evidence>
<dbReference type="EMBL" id="BART01039068">
    <property type="protein sequence ID" value="GAH10361.1"/>
    <property type="molecule type" value="Genomic_DNA"/>
</dbReference>
<protein>
    <submittedName>
        <fullName evidence="1">Uncharacterized protein</fullName>
    </submittedName>
</protein>
<sequence>MAEKIGIQVVSELITSKAGREYFTLEDFGQKRYVCFNSKLKDYCKVGGEIEADLTPGKTPDDSPRIDMIYIG</sequence>
<reference evidence="1" key="1">
    <citation type="journal article" date="2014" name="Front. Microbiol.">
        <title>High frequency of phylogenetically diverse reductive dehalogenase-homologous genes in deep subseafloor sedimentary metagenomes.</title>
        <authorList>
            <person name="Kawai M."/>
            <person name="Futagami T."/>
            <person name="Toyoda A."/>
            <person name="Takaki Y."/>
            <person name="Nishi S."/>
            <person name="Hori S."/>
            <person name="Arai W."/>
            <person name="Tsubouchi T."/>
            <person name="Morono Y."/>
            <person name="Uchiyama I."/>
            <person name="Ito T."/>
            <person name="Fujiyama A."/>
            <person name="Inagaki F."/>
            <person name="Takami H."/>
        </authorList>
    </citation>
    <scope>NUCLEOTIDE SEQUENCE</scope>
    <source>
        <strain evidence="1">Expedition CK06-06</strain>
    </source>
</reference>
<organism evidence="1">
    <name type="scientific">marine sediment metagenome</name>
    <dbReference type="NCBI Taxonomy" id="412755"/>
    <lineage>
        <taxon>unclassified sequences</taxon>
        <taxon>metagenomes</taxon>
        <taxon>ecological metagenomes</taxon>
    </lineage>
</organism>
<gene>
    <name evidence="1" type="ORF">S01H4_64430</name>
</gene>
<name>X1CPM2_9ZZZZ</name>
<comment type="caution">
    <text evidence="1">The sequence shown here is derived from an EMBL/GenBank/DDBJ whole genome shotgun (WGS) entry which is preliminary data.</text>
</comment>
<proteinExistence type="predicted"/>
<feature type="non-terminal residue" evidence="1">
    <location>
        <position position="72"/>
    </location>
</feature>